<comment type="pathway">
    <text evidence="5">Glycan metabolism; pectin degradation; 2-dehydro-3-deoxy-D-gluconate from pectin: step 1/5.</text>
</comment>
<proteinExistence type="inferred from homology"/>
<gene>
    <name evidence="8" type="ORF">Daura_37350</name>
</gene>
<evidence type="ECO:0000256" key="2">
    <source>
        <dbReference type="ARBA" id="ARBA00022801"/>
    </source>
</evidence>
<comment type="similarity">
    <text evidence="1">Belongs to the pectinesterase family.</text>
</comment>
<dbReference type="PANTHER" id="PTHR31321:SF57">
    <property type="entry name" value="PECTINESTERASE 53-RELATED"/>
    <property type="match status" value="1"/>
</dbReference>
<feature type="signal peptide" evidence="5">
    <location>
        <begin position="1"/>
        <end position="41"/>
    </location>
</feature>
<dbReference type="InterPro" id="IPR033131">
    <property type="entry name" value="Pectinesterase_Asp_AS"/>
</dbReference>
<dbReference type="Gene3D" id="2.160.20.10">
    <property type="entry name" value="Single-stranded right-handed beta-helix, Pectin lyase-like"/>
    <property type="match status" value="1"/>
</dbReference>
<evidence type="ECO:0000313" key="8">
    <source>
        <dbReference type="EMBL" id="UWZ52287.1"/>
    </source>
</evidence>
<evidence type="ECO:0000313" key="9">
    <source>
        <dbReference type="Proteomes" id="UP001058003"/>
    </source>
</evidence>
<dbReference type="SUPFAM" id="SSF51126">
    <property type="entry name" value="Pectin lyase-like"/>
    <property type="match status" value="1"/>
</dbReference>
<dbReference type="GO" id="GO:0045490">
    <property type="term" value="P:pectin catabolic process"/>
    <property type="evidence" value="ECO:0007669"/>
    <property type="project" value="UniProtKB-UniRule"/>
</dbReference>
<name>A0A9Q9MJW6_9ACTN</name>
<keyword evidence="2 5" id="KW-0378">Hydrolase</keyword>
<dbReference type="RefSeq" id="WP_033357161.1">
    <property type="nucleotide sequence ID" value="NZ_CP073767.1"/>
</dbReference>
<dbReference type="Proteomes" id="UP001058003">
    <property type="component" value="Chromosome"/>
</dbReference>
<keyword evidence="5" id="KW-0732">Signal</keyword>
<feature type="chain" id="PRO_5040541901" description="Pectinesterase" evidence="5">
    <location>
        <begin position="42"/>
        <end position="483"/>
    </location>
</feature>
<dbReference type="GO" id="GO:0030599">
    <property type="term" value="F:pectinesterase activity"/>
    <property type="evidence" value="ECO:0007669"/>
    <property type="project" value="UniProtKB-UniRule"/>
</dbReference>
<evidence type="ECO:0000259" key="7">
    <source>
        <dbReference type="Pfam" id="PF14200"/>
    </source>
</evidence>
<dbReference type="PROSITE" id="PS00503">
    <property type="entry name" value="PECTINESTERASE_2"/>
    <property type="match status" value="1"/>
</dbReference>
<dbReference type="EMBL" id="CP073767">
    <property type="protein sequence ID" value="UWZ52287.1"/>
    <property type="molecule type" value="Genomic_DNA"/>
</dbReference>
<evidence type="ECO:0000256" key="3">
    <source>
        <dbReference type="ARBA" id="ARBA00023085"/>
    </source>
</evidence>
<feature type="domain" description="Ricin B lectin" evidence="7">
    <location>
        <begin position="84"/>
        <end position="169"/>
    </location>
</feature>
<dbReference type="OrthoDB" id="112037at2"/>
<evidence type="ECO:0000256" key="1">
    <source>
        <dbReference type="ARBA" id="ARBA00008891"/>
    </source>
</evidence>
<dbReference type="InterPro" id="IPR000070">
    <property type="entry name" value="Pectinesterase_cat"/>
</dbReference>
<feature type="domain" description="Pectinesterase catalytic" evidence="6">
    <location>
        <begin position="193"/>
        <end position="476"/>
    </location>
</feature>
<dbReference type="GO" id="GO:0009279">
    <property type="term" value="C:cell outer membrane"/>
    <property type="evidence" value="ECO:0007669"/>
    <property type="project" value="TreeGrafter"/>
</dbReference>
<dbReference type="InterPro" id="IPR035992">
    <property type="entry name" value="Ricin_B-like_lectins"/>
</dbReference>
<dbReference type="GO" id="GO:0042545">
    <property type="term" value="P:cell wall modification"/>
    <property type="evidence" value="ECO:0007669"/>
    <property type="project" value="UniProtKB-UniRule"/>
</dbReference>
<evidence type="ECO:0000256" key="5">
    <source>
        <dbReference type="RuleBase" id="RU000589"/>
    </source>
</evidence>
<dbReference type="SUPFAM" id="SSF50370">
    <property type="entry name" value="Ricin B-like lectins"/>
    <property type="match status" value="1"/>
</dbReference>
<dbReference type="InterPro" id="IPR011050">
    <property type="entry name" value="Pectin_lyase_fold/virulence"/>
</dbReference>
<organism evidence="8 9">
    <name type="scientific">Dactylosporangium aurantiacum</name>
    <dbReference type="NCBI Taxonomy" id="35754"/>
    <lineage>
        <taxon>Bacteria</taxon>
        <taxon>Bacillati</taxon>
        <taxon>Actinomycetota</taxon>
        <taxon>Actinomycetes</taxon>
        <taxon>Micromonosporales</taxon>
        <taxon>Micromonosporaceae</taxon>
        <taxon>Dactylosporangium</taxon>
    </lineage>
</organism>
<feature type="active site" evidence="4">
    <location>
        <position position="346"/>
    </location>
</feature>
<keyword evidence="3 5" id="KW-0063">Aspartyl esterase</keyword>
<dbReference type="KEGG" id="daur:Daura_37350"/>
<evidence type="ECO:0000256" key="4">
    <source>
        <dbReference type="PROSITE-ProRule" id="PRU10040"/>
    </source>
</evidence>
<sequence>MNPVRNRPGGRLWRLPAIIGLALALALAAGVAVSAVTTANAATIDTGAWYVIVNRNSGKAMDMWEWSTADGGNLRQYTRTDAVNQQFQFVDVGAGYYQLKNRNSGKVIAVPSATDGAQVIQTTASTDTKQHFAVKDSAGGYVRFISRHSGKALDLWEWSVADGGMVAQYADLDGYNQQWQMVKVGSVTTTPPTVAADGTGTYSTVQAAINAVPTNNTTRRVITIKPGTYREIVTIPANKPYITLQGLGSSPSQVNIINNHGANNYGTFNSATVFINGHDFTATNLQFANDFDETNAGSGTQAVAVNDAADRSTFDNVRFIGDQDTLLVNSGARSYFVNSYIEGTVDFIFGDGTAVFNNCSIYEKRSTSGPLTAARTPSTQTYGFLIYRSTITGAVAGKTQLGRPWGPAAQVVYRESNLSNTIATSQPWIDMSGNPWQNARFYEYKNTGPGATVNSNRRQMSDSMAANYTPQKYLAGSDGWNPM</sequence>
<accession>A0A9Q9MJW6</accession>
<protein>
    <recommendedName>
        <fullName evidence="5">Pectinesterase</fullName>
        <ecNumber evidence="5">3.1.1.11</ecNumber>
    </recommendedName>
</protein>
<keyword evidence="9" id="KW-1185">Reference proteome</keyword>
<dbReference type="Pfam" id="PF01095">
    <property type="entry name" value="Pectinesterase"/>
    <property type="match status" value="1"/>
</dbReference>
<dbReference type="InterPro" id="IPR012334">
    <property type="entry name" value="Pectin_lyas_fold"/>
</dbReference>
<dbReference type="AlphaFoldDB" id="A0A9Q9MJW6"/>
<evidence type="ECO:0000259" key="6">
    <source>
        <dbReference type="Pfam" id="PF01095"/>
    </source>
</evidence>
<dbReference type="InterPro" id="IPR000772">
    <property type="entry name" value="Ricin_B_lectin"/>
</dbReference>
<dbReference type="Gene3D" id="2.80.10.50">
    <property type="match status" value="1"/>
</dbReference>
<reference evidence="8" key="1">
    <citation type="submission" date="2021-04" db="EMBL/GenBank/DDBJ databases">
        <title>Dactylosporangium aurantiacum NRRL B-8018 full assembly.</title>
        <authorList>
            <person name="Hartkoorn R.C."/>
            <person name="Beaudoing E."/>
            <person name="Hot D."/>
        </authorList>
    </citation>
    <scope>NUCLEOTIDE SEQUENCE</scope>
    <source>
        <strain evidence="8">NRRL B-8018</strain>
    </source>
</reference>
<comment type="catalytic activity">
    <reaction evidence="5">
        <text>[(1-&gt;4)-alpha-D-galacturonosyl methyl ester](n) + n H2O = [(1-&gt;4)-alpha-D-galacturonosyl](n) + n methanol + n H(+)</text>
        <dbReference type="Rhea" id="RHEA:22380"/>
        <dbReference type="Rhea" id="RHEA-COMP:14570"/>
        <dbReference type="Rhea" id="RHEA-COMP:14573"/>
        <dbReference type="ChEBI" id="CHEBI:15377"/>
        <dbReference type="ChEBI" id="CHEBI:15378"/>
        <dbReference type="ChEBI" id="CHEBI:17790"/>
        <dbReference type="ChEBI" id="CHEBI:140522"/>
        <dbReference type="ChEBI" id="CHEBI:140523"/>
        <dbReference type="EC" id="3.1.1.11"/>
    </reaction>
</comment>
<dbReference type="PANTHER" id="PTHR31321">
    <property type="entry name" value="ACYL-COA THIOESTER HYDROLASE YBHC-RELATED"/>
    <property type="match status" value="1"/>
</dbReference>
<dbReference type="EC" id="3.1.1.11" evidence="5"/>
<dbReference type="Pfam" id="PF14200">
    <property type="entry name" value="RicinB_lectin_2"/>
    <property type="match status" value="1"/>
</dbReference>